<name>A0AAD4PZP4_9EURO</name>
<dbReference type="Proteomes" id="UP001201262">
    <property type="component" value="Unassembled WGS sequence"/>
</dbReference>
<dbReference type="InterPro" id="IPR042621">
    <property type="entry name" value="TTC23/TTC23L"/>
</dbReference>
<dbReference type="Gene3D" id="1.25.40.10">
    <property type="entry name" value="Tetratricopeptide repeat domain"/>
    <property type="match status" value="1"/>
</dbReference>
<organism evidence="5 6">
    <name type="scientific">Talaromyces proteolyticus</name>
    <dbReference type="NCBI Taxonomy" id="1131652"/>
    <lineage>
        <taxon>Eukaryota</taxon>
        <taxon>Fungi</taxon>
        <taxon>Dikarya</taxon>
        <taxon>Ascomycota</taxon>
        <taxon>Pezizomycotina</taxon>
        <taxon>Eurotiomycetes</taxon>
        <taxon>Eurotiomycetidae</taxon>
        <taxon>Eurotiales</taxon>
        <taxon>Trichocomaceae</taxon>
        <taxon>Talaromyces</taxon>
        <taxon>Talaromyces sect. Bacilispori</taxon>
    </lineage>
</organism>
<proteinExistence type="predicted"/>
<evidence type="ECO:0000313" key="6">
    <source>
        <dbReference type="Proteomes" id="UP001201262"/>
    </source>
</evidence>
<dbReference type="Pfam" id="PF24883">
    <property type="entry name" value="NPHP3_N"/>
    <property type="match status" value="1"/>
</dbReference>
<dbReference type="Gene3D" id="3.40.50.300">
    <property type="entry name" value="P-loop containing nucleotide triphosphate hydrolases"/>
    <property type="match status" value="1"/>
</dbReference>
<keyword evidence="6" id="KW-1185">Reference proteome</keyword>
<dbReference type="InterPro" id="IPR031350">
    <property type="entry name" value="Goodbye_dom"/>
</dbReference>
<dbReference type="PANTHER" id="PTHR14485:SF2">
    <property type="entry name" value="FUNGAL STAND N-TERMINAL GOODBYE DOMAIN-CONTAINING PROTEIN"/>
    <property type="match status" value="1"/>
</dbReference>
<dbReference type="SUPFAM" id="SSF48452">
    <property type="entry name" value="TPR-like"/>
    <property type="match status" value="1"/>
</dbReference>
<evidence type="ECO:0000259" key="4">
    <source>
        <dbReference type="Pfam" id="PF24883"/>
    </source>
</evidence>
<feature type="compositionally biased region" description="Low complexity" evidence="2">
    <location>
        <begin position="892"/>
        <end position="909"/>
    </location>
</feature>
<evidence type="ECO:0000313" key="5">
    <source>
        <dbReference type="EMBL" id="KAH8696577.1"/>
    </source>
</evidence>
<evidence type="ECO:0000259" key="3">
    <source>
        <dbReference type="Pfam" id="PF17109"/>
    </source>
</evidence>
<dbReference type="InterPro" id="IPR011990">
    <property type="entry name" value="TPR-like_helical_dom_sf"/>
</dbReference>
<feature type="domain" description="Fungal STAND N-terminal Goodbye" evidence="3">
    <location>
        <begin position="17"/>
        <end position="132"/>
    </location>
</feature>
<feature type="region of interest" description="Disordered" evidence="2">
    <location>
        <begin position="892"/>
        <end position="972"/>
    </location>
</feature>
<protein>
    <recommendedName>
        <fullName evidence="7">Fungal STAND N-terminal Goodbye domain-containing protein</fullName>
    </recommendedName>
</protein>
<sequence length="1509" mass="171127">MSSDTQDGVPKSVKEIWEKTILRFQERTGFALDSTPKSPDDLRKTLNVYYDQQTDDEQAIKAKEMGLKIVSCIQILGDFAAQGASGVFAPASLCFKALSCLLDIPKKIHKFHGEINLIFAEIGPAIAQFRIYQRMDENTGVDESLRACIYEVMVSFIDICANWINVHKEGKWKSLKHNTIKILLDDGSVQTEIDNFKQLTKRQLDIQATLTLEAAIDTKEYVNYIKTTTVEIETSTKAIKTDVSSLVEADQKRGLDETRKQHLTSIRTKLGISDEQLANVNDLRDNMWKNSIENGGKWLNDLDQYSQWVERNTAENLLLVTGDPGTGKSYLVSAIARDIKSQDLTSTSKAERSLIGYYSFSLAAKENNRRPETAVKIICTQLAEQEFVYAKNVAAICGEKEDKFFRDADCLRLWTTLGIDSPVKNTTHYIILDSVSSLDAAELEQLMLALQYKPLLSAEDNDNRVRILASGEPKSFLPDSADVKPVPTIDITQYNSDDIRIFIGNELRKADLFQGEDEDSKRLSETVQERLLTRSNSSYLTVRQDLEKVKEISSSGGTEEELNQVLLESSADVKELVRSDIETLETVLKPREIEEINQLLIWVVAGYAWLNIEHLTAALFLHFNTVSLQPLIQKITGKYSKIFTLIYSDDCLALKDYVEEHVVTKRKKPRESVDDPKINATITISNANMKSVQRFLWDLNNHIFSQEFSFQSGSELNESFHGKIQLNRVDAHLAIIKQAFGFLRDPSVDHRGKSIGLYLMAYIPKHLRFLYNVSGFDKLQEGDKQYIGTCVNEMFSVGDWIENNWEYRSWATWYQERESIAICWKWLDDEEAISRLGPRDKRWLDDIKKEEDRNQALLTPIMTTVARHWLQRDDWDVLDACKWIRGFLEMSEAESSSESGSETVSSGASITTKGHSEDGSDDGSITSDDGDSGDDSDDSNDSSDNDDSDDNEDSDDSSSVSTTSDKSTANKSEGVTIQRAAEWCKNALDVKEVDYTWCIRLGTTFSRSSEPLLAIEQYEQAASILQAQDPINKEKLCYVFTTLGEWSTSVETALGYYKKAEEQDPCNVEIMHAILKRYISANKIDEARLIIQKVLTEKTPNSESTVLSALLKSVMKDTNEKNSLSMVLAIISLTVPSPEWSAVVQVEIERAIESAREEQKTDELAALLFHLGIAAYYFRKNDSREELAKAVGNWRECLVTLREKVEVNDRSRLKLVEQNSIHYLSMVYLEQPQEVPEDVFQDDQVIPTTKYALASHYTSTGKKDEAQNLLRSEMVAAFNILCDDDVSNDGLGYSMLLSILNHTGDYENSFRASLLLPKWKFDQEVLQALLTSEDASLNDASAKILEFYQSNCLNSADQRGNFDKVLNEAKRLSGEATGGDSENDSAYKTIFSILEQLLTSCDHSFWCDNCGQQWDYENSLHVCKKCYKMDLCDGCWNKIRSTEPTVFVCSRSHDWWEQEMWTMERYIHSCKKLVSMTSRDGSIELITVSKWLGILCEQWGLSKADWKFE</sequence>
<dbReference type="Pfam" id="PF17109">
    <property type="entry name" value="Goodbye"/>
    <property type="match status" value="1"/>
</dbReference>
<evidence type="ECO:0000256" key="2">
    <source>
        <dbReference type="SAM" id="MobiDB-lite"/>
    </source>
</evidence>
<keyword evidence="1" id="KW-0677">Repeat</keyword>
<evidence type="ECO:0000256" key="1">
    <source>
        <dbReference type="ARBA" id="ARBA00022737"/>
    </source>
</evidence>
<feature type="compositionally biased region" description="Acidic residues" evidence="2">
    <location>
        <begin position="928"/>
        <end position="956"/>
    </location>
</feature>
<dbReference type="GeneID" id="70246703"/>
<reference evidence="5" key="1">
    <citation type="submission" date="2021-12" db="EMBL/GenBank/DDBJ databases">
        <title>Convergent genome expansion in fungi linked to evolution of root-endophyte symbiosis.</title>
        <authorList>
            <consortium name="DOE Joint Genome Institute"/>
            <person name="Ke Y.-H."/>
            <person name="Bonito G."/>
            <person name="Liao H.-L."/>
            <person name="Looney B."/>
            <person name="Rojas-Flechas A."/>
            <person name="Nash J."/>
            <person name="Hameed K."/>
            <person name="Schadt C."/>
            <person name="Martin F."/>
            <person name="Crous P.W."/>
            <person name="Miettinen O."/>
            <person name="Magnuson J.K."/>
            <person name="Labbe J."/>
            <person name="Jacobson D."/>
            <person name="Doktycz M.J."/>
            <person name="Veneault-Fourrey C."/>
            <person name="Kuo A."/>
            <person name="Mondo S."/>
            <person name="Calhoun S."/>
            <person name="Riley R."/>
            <person name="Ohm R."/>
            <person name="LaButti K."/>
            <person name="Andreopoulos B."/>
            <person name="Pangilinan J."/>
            <person name="Nolan M."/>
            <person name="Tritt A."/>
            <person name="Clum A."/>
            <person name="Lipzen A."/>
            <person name="Daum C."/>
            <person name="Barry K."/>
            <person name="Grigoriev I.V."/>
            <person name="Vilgalys R."/>
        </authorList>
    </citation>
    <scope>NUCLEOTIDE SEQUENCE</scope>
    <source>
        <strain evidence="5">PMI_201</strain>
    </source>
</reference>
<dbReference type="EMBL" id="JAJTJA010000007">
    <property type="protein sequence ID" value="KAH8696577.1"/>
    <property type="molecule type" value="Genomic_DNA"/>
</dbReference>
<dbReference type="SUPFAM" id="SSF52540">
    <property type="entry name" value="P-loop containing nucleoside triphosphate hydrolases"/>
    <property type="match status" value="1"/>
</dbReference>
<evidence type="ECO:0008006" key="7">
    <source>
        <dbReference type="Google" id="ProtNLM"/>
    </source>
</evidence>
<dbReference type="PANTHER" id="PTHR14485">
    <property type="entry name" value="TETRATRICOPEPTIDE REPEAT PROTEIN 23"/>
    <property type="match status" value="1"/>
</dbReference>
<feature type="domain" description="Nephrocystin 3-like N-terminal" evidence="4">
    <location>
        <begin position="296"/>
        <end position="468"/>
    </location>
</feature>
<accession>A0AAD4PZP4</accession>
<comment type="caution">
    <text evidence="5">The sequence shown here is derived from an EMBL/GenBank/DDBJ whole genome shotgun (WGS) entry which is preliminary data.</text>
</comment>
<dbReference type="RefSeq" id="XP_046071513.1">
    <property type="nucleotide sequence ID" value="XM_046216416.1"/>
</dbReference>
<dbReference type="InterPro" id="IPR027417">
    <property type="entry name" value="P-loop_NTPase"/>
</dbReference>
<dbReference type="InterPro" id="IPR056884">
    <property type="entry name" value="NPHP3-like_N"/>
</dbReference>
<gene>
    <name evidence="5" type="ORF">BGW36DRAFT_381275</name>
</gene>